<feature type="transmembrane region" description="Helical" evidence="1">
    <location>
        <begin position="35"/>
        <end position="57"/>
    </location>
</feature>
<keyword evidence="1" id="KW-0812">Transmembrane</keyword>
<accession>A0A0G2ZBT6</accession>
<feature type="transmembrane region" description="Helical" evidence="1">
    <location>
        <begin position="220"/>
        <end position="238"/>
    </location>
</feature>
<keyword evidence="1" id="KW-1133">Transmembrane helix</keyword>
<evidence type="ECO:0000256" key="1">
    <source>
        <dbReference type="SAM" id="Phobius"/>
    </source>
</evidence>
<dbReference type="GO" id="GO:0016020">
    <property type="term" value="C:membrane"/>
    <property type="evidence" value="ECO:0007669"/>
    <property type="project" value="InterPro"/>
</dbReference>
<name>A0A0G2ZBT6_9BACT</name>
<dbReference type="KEGG" id="kpf:IX53_06585"/>
<feature type="transmembrane region" description="Helical" evidence="1">
    <location>
        <begin position="422"/>
        <end position="443"/>
    </location>
</feature>
<feature type="transmembrane region" description="Helical" evidence="1">
    <location>
        <begin position="357"/>
        <end position="375"/>
    </location>
</feature>
<dbReference type="AlphaFoldDB" id="A0A0G2ZBT6"/>
<dbReference type="GO" id="GO:0015813">
    <property type="term" value="P:L-glutamate transmembrane transport"/>
    <property type="evidence" value="ECO:0007669"/>
    <property type="project" value="InterPro"/>
</dbReference>
<dbReference type="PATRIC" id="fig|1330330.3.peg.1332"/>
<dbReference type="RefSeq" id="WP_047754671.1">
    <property type="nucleotide sequence ID" value="NZ_CAJUHA010000014.1"/>
</dbReference>
<evidence type="ECO:0000313" key="2">
    <source>
        <dbReference type="EMBL" id="AKI97536.1"/>
    </source>
</evidence>
<feature type="transmembrane region" description="Helical" evidence="1">
    <location>
        <begin position="93"/>
        <end position="122"/>
    </location>
</feature>
<reference evidence="2 3" key="1">
    <citation type="submission" date="2015-04" db="EMBL/GenBank/DDBJ databases">
        <title>Complete Genome Sequence of Kosmotoga pacifica SLHLJ1.</title>
        <authorList>
            <person name="Jiang L.J."/>
            <person name="Shao Z.Z."/>
            <person name="Jebbar M."/>
        </authorList>
    </citation>
    <scope>NUCLEOTIDE SEQUENCE [LARGE SCALE GENOMIC DNA]</scope>
    <source>
        <strain evidence="2 3">SLHLJ1</strain>
    </source>
</reference>
<dbReference type="STRING" id="1330330.IX53_06585"/>
<feature type="transmembrane region" description="Helical" evidence="1">
    <location>
        <begin position="6"/>
        <end position="23"/>
    </location>
</feature>
<feature type="transmembrane region" description="Helical" evidence="1">
    <location>
        <begin position="63"/>
        <end position="81"/>
    </location>
</feature>
<dbReference type="EMBL" id="CP011232">
    <property type="protein sequence ID" value="AKI97536.1"/>
    <property type="molecule type" value="Genomic_DNA"/>
</dbReference>
<dbReference type="InterPro" id="IPR004445">
    <property type="entry name" value="GltS"/>
</dbReference>
<protein>
    <submittedName>
        <fullName evidence="2">Sodium:glutamate symporter</fullName>
    </submittedName>
</protein>
<keyword evidence="3" id="KW-1185">Reference proteome</keyword>
<dbReference type="Proteomes" id="UP000035159">
    <property type="component" value="Chromosome"/>
</dbReference>
<dbReference type="GO" id="GO:0015501">
    <property type="term" value="F:glutamate:sodium symporter activity"/>
    <property type="evidence" value="ECO:0007669"/>
    <property type="project" value="InterPro"/>
</dbReference>
<feature type="transmembrane region" description="Helical" evidence="1">
    <location>
        <begin position="395"/>
        <end position="415"/>
    </location>
</feature>
<keyword evidence="1" id="KW-0472">Membrane</keyword>
<feature type="transmembrane region" description="Helical" evidence="1">
    <location>
        <begin position="162"/>
        <end position="186"/>
    </location>
</feature>
<evidence type="ECO:0000313" key="3">
    <source>
        <dbReference type="Proteomes" id="UP000035159"/>
    </source>
</evidence>
<gene>
    <name evidence="2" type="ORF">IX53_06585</name>
</gene>
<dbReference type="PANTHER" id="PTHR36178:SF1">
    <property type="entry name" value="SODIUM_GLUTAMATE SYMPORTER"/>
    <property type="match status" value="1"/>
</dbReference>
<feature type="transmembrane region" description="Helical" evidence="1">
    <location>
        <begin position="258"/>
        <end position="278"/>
    </location>
</feature>
<dbReference type="PANTHER" id="PTHR36178">
    <property type="entry name" value="SLR0625 PROTEIN"/>
    <property type="match status" value="1"/>
</dbReference>
<proteinExistence type="predicted"/>
<sequence>MENSWGIVGDFMILSLLLGVAILMKKLIKPLNKLLIPNAVLAGFLGMAFGPGGLNLLNFSYDRLGILVYHLMAIGFISIALKKRKAASSRSAMNTGFFIAISYAIQGIIGFSIAMVLAYTFFPNLFIPFGLLLPLGFAQGPGQAYSIGSQWEALGFENGGTIGLTIAAIGFLWATFGGIVMLNVLVKGKRARKIVPERPQVVEKVETIVRDYEFSDIDGMTIQAMVVGSVYLVTYLFLKYFTSWIGNFGTFGETFAQVLWGFHFVIGVIFAFSFRGTYDFFRKKKKREYLNSFLLQRIAGLVFDYMVAASIAAISLELIKEYMIPILIITTAGGLATAAYTIYFSKWIYKHAVMEHIVTFFGMHTGTISTGIALLRELDPQFESGTAEDMVIGSGFALFLGLPLMIIINIPILGFKLGRPVYYFYTLLALLFYFSIMYIFWFLKIKRSKVRK</sequence>
<organism evidence="2 3">
    <name type="scientific">Kosmotoga pacifica</name>
    <dbReference type="NCBI Taxonomy" id="1330330"/>
    <lineage>
        <taxon>Bacteria</taxon>
        <taxon>Thermotogati</taxon>
        <taxon>Thermotogota</taxon>
        <taxon>Thermotogae</taxon>
        <taxon>Kosmotogales</taxon>
        <taxon>Kosmotogaceae</taxon>
        <taxon>Kosmotoga</taxon>
    </lineage>
</organism>
<feature type="transmembrane region" description="Helical" evidence="1">
    <location>
        <begin position="298"/>
        <end position="316"/>
    </location>
</feature>
<feature type="transmembrane region" description="Helical" evidence="1">
    <location>
        <begin position="322"/>
        <end position="345"/>
    </location>
</feature>